<name>A0AAU8GBK5_9VIRU</name>
<organism evidence="1">
    <name type="scientific">Faxonius propinquus nudivirus</name>
    <dbReference type="NCBI Taxonomy" id="3139431"/>
    <lineage>
        <taxon>Viruses</taxon>
        <taxon>Viruses incertae sedis</taxon>
        <taxon>Naldaviricetes</taxon>
        <taxon>Lefavirales</taxon>
        <taxon>Nudiviridae</taxon>
    </lineage>
</organism>
<dbReference type="EMBL" id="PP955094">
    <property type="protein sequence ID" value="XCH39303.1"/>
    <property type="molecule type" value="Genomic_DNA"/>
</dbReference>
<proteinExistence type="predicted"/>
<accession>A0AAU8GBK5</accession>
<sequence length="201" mass="22750">MSNYSRRNFKIFIKGELSGNQYKDTEDCIYLKHDEEYGIGVINNTDVKIIAEYKVANIDVGELVIGPKKTVILDRPLYDTRKFKFVSLKSPEALECGISNTKNINISDVMVTIKPEKKTTYSQRNIASALLIETDSASSRSIDLCDNSNEGGTILSNRKSSQTFHSVPSFKTQGEHIYTILLLEKIEEKKIESLEDASRNW</sequence>
<reference evidence="1" key="1">
    <citation type="submission" date="2024-06" db="EMBL/GenBank/DDBJ databases">
        <title>North American crayfish harbour diverse members of the Nudiviridae.</title>
        <authorList>
            <person name="Stratton C."/>
            <person name="Bojko J."/>
        </authorList>
    </citation>
    <scope>NUCLEOTIDE SEQUENCE</scope>
    <source>
        <strain evidence="1">142H</strain>
    </source>
</reference>
<protein>
    <submittedName>
        <fullName evidence="1">Uncharacterized protein</fullName>
    </submittedName>
</protein>
<evidence type="ECO:0000313" key="1">
    <source>
        <dbReference type="EMBL" id="XCH39303.1"/>
    </source>
</evidence>
<gene>
    <name evidence="1" type="ORF">FpNV_058</name>
</gene>